<evidence type="ECO:0000259" key="7">
    <source>
        <dbReference type="Pfam" id="PF00496"/>
    </source>
</evidence>
<dbReference type="STRING" id="1291743.LOSG293_100390"/>
<evidence type="ECO:0000313" key="9">
    <source>
        <dbReference type="Proteomes" id="UP000028700"/>
    </source>
</evidence>
<dbReference type="Gene3D" id="3.10.105.10">
    <property type="entry name" value="Dipeptide-binding Protein, Domain 3"/>
    <property type="match status" value="1"/>
</dbReference>
<dbReference type="FunFam" id="3.10.105.10:FF:000001">
    <property type="entry name" value="Oligopeptide ABC transporter, oligopeptide-binding protein"/>
    <property type="match status" value="1"/>
</dbReference>
<comment type="caution">
    <text evidence="8">The sequence shown here is derived from an EMBL/GenBank/DDBJ whole genome shotgun (WGS) entry which is preliminary data.</text>
</comment>
<dbReference type="CDD" id="cd08504">
    <property type="entry name" value="PBP2_OppA"/>
    <property type="match status" value="1"/>
</dbReference>
<dbReference type="GO" id="GO:0030288">
    <property type="term" value="C:outer membrane-bounded periplasmic space"/>
    <property type="evidence" value="ECO:0007669"/>
    <property type="project" value="UniProtKB-ARBA"/>
</dbReference>
<proteinExistence type="inferred from homology"/>
<feature type="signal peptide" evidence="6">
    <location>
        <begin position="1"/>
        <end position="21"/>
    </location>
</feature>
<keyword evidence="5" id="KW-0571">Peptide transport</keyword>
<keyword evidence="3" id="KW-0813">Transport</keyword>
<feature type="chain" id="PRO_5038367533" evidence="6">
    <location>
        <begin position="22"/>
        <end position="545"/>
    </location>
</feature>
<dbReference type="FunFam" id="3.90.76.10:FF:000001">
    <property type="entry name" value="Oligopeptide ABC transporter substrate-binding protein"/>
    <property type="match status" value="1"/>
</dbReference>
<dbReference type="PIRSF" id="PIRSF002741">
    <property type="entry name" value="MppA"/>
    <property type="match status" value="1"/>
</dbReference>
<evidence type="ECO:0000256" key="3">
    <source>
        <dbReference type="ARBA" id="ARBA00022448"/>
    </source>
</evidence>
<feature type="domain" description="Solute-binding protein family 5" evidence="7">
    <location>
        <begin position="81"/>
        <end position="464"/>
    </location>
</feature>
<name>A0A081BI06_9LACO</name>
<dbReference type="PANTHER" id="PTHR30290:SF10">
    <property type="entry name" value="PERIPLASMIC OLIGOPEPTIDE-BINDING PROTEIN-RELATED"/>
    <property type="match status" value="1"/>
</dbReference>
<comment type="similarity">
    <text evidence="2">Belongs to the bacterial solute-binding protein 5 family.</text>
</comment>
<dbReference type="Gene3D" id="3.40.190.10">
    <property type="entry name" value="Periplasmic binding protein-like II"/>
    <property type="match status" value="1"/>
</dbReference>
<dbReference type="AlphaFoldDB" id="A0A081BI06"/>
<sequence>MKISSVAKLGAVAAVSVVLLAACGSKDSSSSSKSLASDQILNLPESAELPTMDSSKSTDVASGRVLNNVNEGLLRFGNHSKLRPGVAKSYSKSKDGLTWTFNLRKSKWSNGKPVTAHDFVYAWQRTNDPKTASQYAYLFDHVKNQEKVNTGKLPVSKLGVKADGDYKLVVTLSKPQAYFDQLVANAPFFPLLKSEVTKDGKKYASSSDNLVYNGPFKLEHWNGTSDSWDYVKNTKYWNAKNVKLKKIHWQVFKDPGTALNQFNSKKLDATTLSGTQVKQYKNDKNLHNRLSASTFYLEMNEKKDPIFKNKKARQAISLVINKKQFVNDVLADGSVLSNSLVSKGLATRDDKDFTEDAKVSSAAEHNVKKAQKLWKEALKEEGKSSLSLNLLSDDTDAAKKTTEFLQSQLTQLDGLKITNQNLPFKTRLDRSKKGNFDLVVSAWGADFPDPISFLSLFTSGNSYNNGSWSNKEYDKYVENAEGSDANNASKRWDNLVNAEKTILKDQAIVPLYQQAKAQLLNSKVKGLIYFPTGAQWDYSQTYVAK</sequence>
<keyword evidence="9" id="KW-1185">Reference proteome</keyword>
<dbReference type="Proteomes" id="UP000028700">
    <property type="component" value="Unassembled WGS sequence"/>
</dbReference>
<dbReference type="PROSITE" id="PS51257">
    <property type="entry name" value="PROKAR_LIPOPROTEIN"/>
    <property type="match status" value="1"/>
</dbReference>
<dbReference type="PANTHER" id="PTHR30290">
    <property type="entry name" value="PERIPLASMIC BINDING COMPONENT OF ABC TRANSPORTER"/>
    <property type="match status" value="1"/>
</dbReference>
<dbReference type="GO" id="GO:0015833">
    <property type="term" value="P:peptide transport"/>
    <property type="evidence" value="ECO:0007669"/>
    <property type="project" value="UniProtKB-KW"/>
</dbReference>
<dbReference type="OrthoDB" id="403896at2"/>
<dbReference type="Gene3D" id="3.90.76.10">
    <property type="entry name" value="Dipeptide-binding Protein, Domain 1"/>
    <property type="match status" value="1"/>
</dbReference>
<gene>
    <name evidence="8" type="primary">oppA</name>
    <name evidence="8" type="ORF">LOSG293_100390</name>
</gene>
<evidence type="ECO:0000256" key="4">
    <source>
        <dbReference type="ARBA" id="ARBA00022729"/>
    </source>
</evidence>
<dbReference type="GO" id="GO:1904680">
    <property type="term" value="F:peptide transmembrane transporter activity"/>
    <property type="evidence" value="ECO:0007669"/>
    <property type="project" value="TreeGrafter"/>
</dbReference>
<reference evidence="8" key="1">
    <citation type="journal article" date="2014" name="Genome Announc.">
        <title>Draft Genome Sequence of Lactobacillus oryzae Strain SG293T.</title>
        <authorList>
            <person name="Tanizawa Y."/>
            <person name="Fujisawa T."/>
            <person name="Mochizuki T."/>
            <person name="Kaminuma E."/>
            <person name="Nakamura Y."/>
            <person name="Tohno M."/>
        </authorList>
    </citation>
    <scope>NUCLEOTIDE SEQUENCE [LARGE SCALE GENOMIC DNA]</scope>
    <source>
        <strain evidence="8">SG293</strain>
    </source>
</reference>
<comment type="subcellular location">
    <subcellularLocation>
        <location evidence="1">Cell envelope</location>
    </subcellularLocation>
</comment>
<accession>A0A081BI06</accession>
<evidence type="ECO:0000256" key="6">
    <source>
        <dbReference type="SAM" id="SignalP"/>
    </source>
</evidence>
<organism evidence="8 9">
    <name type="scientific">Secundilactobacillus oryzae JCM 18671</name>
    <dbReference type="NCBI Taxonomy" id="1291743"/>
    <lineage>
        <taxon>Bacteria</taxon>
        <taxon>Bacillati</taxon>
        <taxon>Bacillota</taxon>
        <taxon>Bacilli</taxon>
        <taxon>Lactobacillales</taxon>
        <taxon>Lactobacillaceae</taxon>
        <taxon>Secundilactobacillus</taxon>
    </lineage>
</organism>
<dbReference type="SUPFAM" id="SSF53850">
    <property type="entry name" value="Periplasmic binding protein-like II"/>
    <property type="match status" value="1"/>
</dbReference>
<dbReference type="RefSeq" id="WP_034527239.1">
    <property type="nucleotide sequence ID" value="NZ_BBAZ01000007.1"/>
</dbReference>
<evidence type="ECO:0000256" key="5">
    <source>
        <dbReference type="ARBA" id="ARBA00022856"/>
    </source>
</evidence>
<keyword evidence="5" id="KW-0653">Protein transport</keyword>
<evidence type="ECO:0000256" key="1">
    <source>
        <dbReference type="ARBA" id="ARBA00004196"/>
    </source>
</evidence>
<keyword evidence="4 6" id="KW-0732">Signal</keyword>
<dbReference type="Pfam" id="PF00496">
    <property type="entry name" value="SBP_bac_5"/>
    <property type="match status" value="1"/>
</dbReference>
<dbReference type="GO" id="GO:0043190">
    <property type="term" value="C:ATP-binding cassette (ABC) transporter complex"/>
    <property type="evidence" value="ECO:0007669"/>
    <property type="project" value="InterPro"/>
</dbReference>
<evidence type="ECO:0000313" key="8">
    <source>
        <dbReference type="EMBL" id="GAK47674.1"/>
    </source>
</evidence>
<dbReference type="InterPro" id="IPR030678">
    <property type="entry name" value="Peptide/Ni-bd"/>
</dbReference>
<dbReference type="EMBL" id="BBJM01000010">
    <property type="protein sequence ID" value="GAK47674.1"/>
    <property type="molecule type" value="Genomic_DNA"/>
</dbReference>
<protein>
    <submittedName>
        <fullName evidence="8">Oligopeptide transport system substrate-binding protein</fullName>
    </submittedName>
</protein>
<evidence type="ECO:0000256" key="2">
    <source>
        <dbReference type="ARBA" id="ARBA00005695"/>
    </source>
</evidence>
<dbReference type="InterPro" id="IPR039424">
    <property type="entry name" value="SBP_5"/>
</dbReference>
<dbReference type="eggNOG" id="COG4166">
    <property type="taxonomic scope" value="Bacteria"/>
</dbReference>
<dbReference type="InterPro" id="IPR000914">
    <property type="entry name" value="SBP_5_dom"/>
</dbReference>